<evidence type="ECO:0000259" key="9">
    <source>
        <dbReference type="Pfam" id="PF08600"/>
    </source>
</evidence>
<feature type="compositionally biased region" description="Basic and acidic residues" evidence="7">
    <location>
        <begin position="301"/>
        <end position="321"/>
    </location>
</feature>
<evidence type="ECO:0000256" key="3">
    <source>
        <dbReference type="ARBA" id="ARBA00022771"/>
    </source>
</evidence>
<evidence type="ECO:0000256" key="5">
    <source>
        <dbReference type="ARBA" id="ARBA00023242"/>
    </source>
</evidence>
<accession>A0AAN8WYC6</accession>
<evidence type="ECO:0000256" key="2">
    <source>
        <dbReference type="ARBA" id="ARBA00022723"/>
    </source>
</evidence>
<dbReference type="GO" id="GO:0005634">
    <property type="term" value="C:nucleus"/>
    <property type="evidence" value="ECO:0007669"/>
    <property type="project" value="UniProtKB-SubCell"/>
</dbReference>
<comment type="subcellular location">
    <subcellularLocation>
        <location evidence="1">Nucleus</location>
    </subcellularLocation>
</comment>
<proteinExistence type="predicted"/>
<keyword evidence="11" id="KW-1185">Reference proteome</keyword>
<gene>
    <name evidence="10" type="ORF">SK128_023246</name>
</gene>
<dbReference type="PANTHER" id="PTHR15835">
    <property type="entry name" value="NUCLEAR-INTERACTING PARTNER OF ALK"/>
    <property type="match status" value="1"/>
</dbReference>
<dbReference type="Pfam" id="PF07967">
    <property type="entry name" value="zf-C3HC"/>
    <property type="match status" value="1"/>
</dbReference>
<dbReference type="InterPro" id="IPR012935">
    <property type="entry name" value="NuBaID_N"/>
</dbReference>
<comment type="function">
    <text evidence="6">Required for proper positioning of a substantial amount of TPR at the nuclear basket (NB) through interaction with TPR.</text>
</comment>
<feature type="compositionally biased region" description="Basic residues" evidence="7">
    <location>
        <begin position="289"/>
        <end position="299"/>
    </location>
</feature>
<reference evidence="10 11" key="1">
    <citation type="submission" date="2023-11" db="EMBL/GenBank/DDBJ databases">
        <title>Halocaridina rubra genome assembly.</title>
        <authorList>
            <person name="Smith C."/>
        </authorList>
    </citation>
    <scope>NUCLEOTIDE SEQUENCE [LARGE SCALE GENOMIC DNA]</scope>
    <source>
        <strain evidence="10">EP-1</strain>
        <tissue evidence="10">Whole</tissue>
    </source>
</reference>
<evidence type="ECO:0000259" key="8">
    <source>
        <dbReference type="Pfam" id="PF07967"/>
    </source>
</evidence>
<evidence type="ECO:0000313" key="10">
    <source>
        <dbReference type="EMBL" id="KAK7074292.1"/>
    </source>
</evidence>
<evidence type="ECO:0000256" key="6">
    <source>
        <dbReference type="ARBA" id="ARBA00044931"/>
    </source>
</evidence>
<dbReference type="InterPro" id="IPR013909">
    <property type="entry name" value="NuBaID_C"/>
</dbReference>
<feature type="domain" description="C3HC-type" evidence="8">
    <location>
        <begin position="61"/>
        <end position="182"/>
    </location>
</feature>
<feature type="domain" description="NuBaID C-terminal" evidence="9">
    <location>
        <begin position="219"/>
        <end position="382"/>
    </location>
</feature>
<evidence type="ECO:0000256" key="4">
    <source>
        <dbReference type="ARBA" id="ARBA00022833"/>
    </source>
</evidence>
<sequence>MCEMNPTPMEGPVESIVTRVQKSASKISEIFSSLTDSKESVWTSLSSPNNSVEAGKSKSHSYDAFCKRVSTFHPGLWTVHGLSPLECARWGWKLLEKDALQCVTCHEVICAALPSRKDKISYEKFFGILKDRLEAKHKDACGWLYDPCPQEFVEPLRIDTVEELRNMTNSAHNLAALGSALPHINSNRISAILGTDNEVISELFKNNSTSEDIKTISVLLVLSGWSKGHGAYLFCTVCRRQVGLWSFVSVADEMKTDSRIIECKNNLRKRKFSENSVTDEQENNDNKRVTRQSPKKFKPSSRVEDVETERPRTRSSGKDDRSDDDTDVAVSSLNADMEKNNECLLITSPSTQVEKVEKQYFNPLEEHRHWCPWITIVTNGRPNDEDTDNIDDVDLPKGFCLVAEQVRAMLHVSKQLQSAKTKKLENVEGLRRIRKILDEIYDD</sequence>
<dbReference type="AlphaFoldDB" id="A0AAN8WYC6"/>
<dbReference type="PANTHER" id="PTHR15835:SF6">
    <property type="entry name" value="ZINC FINGER C3HC-TYPE PROTEIN 1"/>
    <property type="match status" value="1"/>
</dbReference>
<feature type="region of interest" description="Disordered" evidence="7">
    <location>
        <begin position="273"/>
        <end position="327"/>
    </location>
</feature>
<evidence type="ECO:0000313" key="11">
    <source>
        <dbReference type="Proteomes" id="UP001381693"/>
    </source>
</evidence>
<keyword evidence="2" id="KW-0479">Metal-binding</keyword>
<evidence type="ECO:0000256" key="7">
    <source>
        <dbReference type="SAM" id="MobiDB-lite"/>
    </source>
</evidence>
<dbReference type="EMBL" id="JAXCGZ010011685">
    <property type="protein sequence ID" value="KAK7074292.1"/>
    <property type="molecule type" value="Genomic_DNA"/>
</dbReference>
<evidence type="ECO:0008006" key="12">
    <source>
        <dbReference type="Google" id="ProtNLM"/>
    </source>
</evidence>
<organism evidence="10 11">
    <name type="scientific">Halocaridina rubra</name>
    <name type="common">Hawaiian red shrimp</name>
    <dbReference type="NCBI Taxonomy" id="373956"/>
    <lineage>
        <taxon>Eukaryota</taxon>
        <taxon>Metazoa</taxon>
        <taxon>Ecdysozoa</taxon>
        <taxon>Arthropoda</taxon>
        <taxon>Crustacea</taxon>
        <taxon>Multicrustacea</taxon>
        <taxon>Malacostraca</taxon>
        <taxon>Eumalacostraca</taxon>
        <taxon>Eucarida</taxon>
        <taxon>Decapoda</taxon>
        <taxon>Pleocyemata</taxon>
        <taxon>Caridea</taxon>
        <taxon>Atyoidea</taxon>
        <taxon>Atyidae</taxon>
        <taxon>Halocaridina</taxon>
    </lineage>
</organism>
<comment type="caution">
    <text evidence="10">The sequence shown here is derived from an EMBL/GenBank/DDBJ whole genome shotgun (WGS) entry which is preliminary data.</text>
</comment>
<keyword evidence="5" id="KW-0539">Nucleus</keyword>
<keyword evidence="4" id="KW-0862">Zinc</keyword>
<protein>
    <recommendedName>
        <fullName evidence="12">Nuclear-interacting partner of ALK</fullName>
    </recommendedName>
</protein>
<dbReference type="Pfam" id="PF08600">
    <property type="entry name" value="NuBaID_C"/>
    <property type="match status" value="1"/>
</dbReference>
<dbReference type="Proteomes" id="UP001381693">
    <property type="component" value="Unassembled WGS sequence"/>
</dbReference>
<evidence type="ECO:0000256" key="1">
    <source>
        <dbReference type="ARBA" id="ARBA00004123"/>
    </source>
</evidence>
<keyword evidence="3" id="KW-0863">Zinc-finger</keyword>
<dbReference type="GO" id="GO:0008270">
    <property type="term" value="F:zinc ion binding"/>
    <property type="evidence" value="ECO:0007669"/>
    <property type="project" value="UniProtKB-KW"/>
</dbReference>
<name>A0AAN8WYC6_HALRR</name>